<comment type="caution">
    <text evidence="9">The sequence shown here is derived from an EMBL/GenBank/DDBJ whole genome shotgun (WGS) entry which is preliminary data.</text>
</comment>
<dbReference type="EMBL" id="JAOYOD010000001">
    <property type="protein sequence ID" value="MCV9385519.1"/>
    <property type="molecule type" value="Genomic_DNA"/>
</dbReference>
<comment type="similarity">
    <text evidence="2">Belongs to the SusD family.</text>
</comment>
<evidence type="ECO:0000256" key="6">
    <source>
        <dbReference type="SAM" id="SignalP"/>
    </source>
</evidence>
<feature type="domain" description="SusD-like N-terminal" evidence="8">
    <location>
        <begin position="70"/>
        <end position="223"/>
    </location>
</feature>
<organism evidence="9 10">
    <name type="scientific">Reichenbachiella ulvae</name>
    <dbReference type="NCBI Taxonomy" id="2980104"/>
    <lineage>
        <taxon>Bacteria</taxon>
        <taxon>Pseudomonadati</taxon>
        <taxon>Bacteroidota</taxon>
        <taxon>Cytophagia</taxon>
        <taxon>Cytophagales</taxon>
        <taxon>Reichenbachiellaceae</taxon>
        <taxon>Reichenbachiella</taxon>
    </lineage>
</organism>
<feature type="domain" description="RagB/SusD" evidence="7">
    <location>
        <begin position="348"/>
        <end position="483"/>
    </location>
</feature>
<sequence length="505" mass="56064">MKKFNIKNILVVFALLMATSCDDFLEQEVPGKFSEQDFYATDDDALFAVTGVYDMMSAHYFGNWASLYVVKTMLSDESNAGGANDGDQQGYQNLDDFNIDSQNDKVQDVWRTLYYAIYRANKVINKIPGDSDLQRRLIGEAKALRAINYFELVTLWGPVPLVLDDVAPSDYGNVGRTPVADVYTQIEKDLEEAIAVLPEVDQYSALDRFRVSKGAAQAMLGKAHLFQEEWADAVTAFNAVITSGDYALENSVQVAFSPAGEFGQESLFELSYTNGESYDWGNFPWGEKPESNIHVQLMGPRADYYTMAPGDSLIGGWGFNLPTQKMYDAYTNAGDVNRRVVSMMSETELEAAGGNWSVDNAWDFEGYWQRKYGTFNNQTGGPVGELNYGTNWRLIRYADVLLMAAEANYRAGNEGAAQGFLNEVRTRPGTGLSAITPSGAALFDAIVLERQLELAFEGHRFVDLVRWGLDDQELGALGYNSASHSLLPIPLNDERSAGLEQNLNY</sequence>
<accession>A0ABT3CPS0</accession>
<evidence type="ECO:0000256" key="5">
    <source>
        <dbReference type="ARBA" id="ARBA00023237"/>
    </source>
</evidence>
<dbReference type="Pfam" id="PF14322">
    <property type="entry name" value="SusD-like_3"/>
    <property type="match status" value="1"/>
</dbReference>
<keyword evidence="3 6" id="KW-0732">Signal</keyword>
<proteinExistence type="inferred from homology"/>
<dbReference type="SUPFAM" id="SSF48452">
    <property type="entry name" value="TPR-like"/>
    <property type="match status" value="1"/>
</dbReference>
<evidence type="ECO:0000313" key="9">
    <source>
        <dbReference type="EMBL" id="MCV9385519.1"/>
    </source>
</evidence>
<evidence type="ECO:0000256" key="3">
    <source>
        <dbReference type="ARBA" id="ARBA00022729"/>
    </source>
</evidence>
<evidence type="ECO:0000259" key="7">
    <source>
        <dbReference type="Pfam" id="PF07980"/>
    </source>
</evidence>
<keyword evidence="10" id="KW-1185">Reference proteome</keyword>
<dbReference type="PROSITE" id="PS51257">
    <property type="entry name" value="PROKAR_LIPOPROTEIN"/>
    <property type="match status" value="1"/>
</dbReference>
<dbReference type="Proteomes" id="UP001300692">
    <property type="component" value="Unassembled WGS sequence"/>
</dbReference>
<evidence type="ECO:0000256" key="1">
    <source>
        <dbReference type="ARBA" id="ARBA00004442"/>
    </source>
</evidence>
<dbReference type="InterPro" id="IPR012944">
    <property type="entry name" value="SusD_RagB_dom"/>
</dbReference>
<dbReference type="Gene3D" id="1.25.40.390">
    <property type="match status" value="1"/>
</dbReference>
<keyword evidence="5" id="KW-0998">Cell outer membrane</keyword>
<evidence type="ECO:0000313" key="10">
    <source>
        <dbReference type="Proteomes" id="UP001300692"/>
    </source>
</evidence>
<evidence type="ECO:0000256" key="2">
    <source>
        <dbReference type="ARBA" id="ARBA00006275"/>
    </source>
</evidence>
<name>A0ABT3CPS0_9BACT</name>
<dbReference type="CDD" id="cd08977">
    <property type="entry name" value="SusD"/>
    <property type="match status" value="1"/>
</dbReference>
<feature type="chain" id="PRO_5047136598" evidence="6">
    <location>
        <begin position="24"/>
        <end position="505"/>
    </location>
</feature>
<evidence type="ECO:0000259" key="8">
    <source>
        <dbReference type="Pfam" id="PF14322"/>
    </source>
</evidence>
<gene>
    <name evidence="9" type="ORF">N7U62_02540</name>
</gene>
<evidence type="ECO:0000256" key="4">
    <source>
        <dbReference type="ARBA" id="ARBA00023136"/>
    </source>
</evidence>
<protein>
    <submittedName>
        <fullName evidence="9">RagB/SusD family nutrient uptake outer membrane protein</fullName>
    </submittedName>
</protein>
<dbReference type="RefSeq" id="WP_264136307.1">
    <property type="nucleotide sequence ID" value="NZ_JAOYOD010000001.1"/>
</dbReference>
<keyword evidence="4" id="KW-0472">Membrane</keyword>
<dbReference type="InterPro" id="IPR033985">
    <property type="entry name" value="SusD-like_N"/>
</dbReference>
<reference evidence="9 10" key="1">
    <citation type="submission" date="2022-10" db="EMBL/GenBank/DDBJ databases">
        <title>Comparative genomics and taxonomic characterization of three novel marine species of genus Reichenbachiella exhibiting antioxidant and polysaccharide degradation activities.</title>
        <authorList>
            <person name="Muhammad N."/>
            <person name="Lee Y.-J."/>
            <person name="Ko J."/>
            <person name="Kim S.-G."/>
        </authorList>
    </citation>
    <scope>NUCLEOTIDE SEQUENCE [LARGE SCALE GENOMIC DNA]</scope>
    <source>
        <strain evidence="9 10">ABR2-5</strain>
    </source>
</reference>
<dbReference type="Pfam" id="PF07980">
    <property type="entry name" value="SusD_RagB"/>
    <property type="match status" value="1"/>
</dbReference>
<dbReference type="InterPro" id="IPR011990">
    <property type="entry name" value="TPR-like_helical_dom_sf"/>
</dbReference>
<comment type="subcellular location">
    <subcellularLocation>
        <location evidence="1">Cell outer membrane</location>
    </subcellularLocation>
</comment>
<feature type="signal peptide" evidence="6">
    <location>
        <begin position="1"/>
        <end position="23"/>
    </location>
</feature>